<sequence length="111" mass="12282">MKKLDNSGDQARAVPHRARPRAPSCKKDRSLPAKHGPCPTRHTPVVNLELYQCTFSPRPSVTRGRAPPSTPPCPVPVQYIRNRKQNGYAVIPARGRASLGTGRASMLRQYK</sequence>
<accession>A0ACB9IJZ3</accession>
<dbReference type="EMBL" id="CM042025">
    <property type="protein sequence ID" value="KAI3808569.1"/>
    <property type="molecule type" value="Genomic_DNA"/>
</dbReference>
<dbReference type="Proteomes" id="UP001056120">
    <property type="component" value="Linkage Group LG08"/>
</dbReference>
<reference evidence="2" key="1">
    <citation type="journal article" date="2022" name="Mol. Ecol. Resour.">
        <title>The genomes of chicory, endive, great burdock and yacon provide insights into Asteraceae palaeo-polyploidization history and plant inulin production.</title>
        <authorList>
            <person name="Fan W."/>
            <person name="Wang S."/>
            <person name="Wang H."/>
            <person name="Wang A."/>
            <person name="Jiang F."/>
            <person name="Liu H."/>
            <person name="Zhao H."/>
            <person name="Xu D."/>
            <person name="Zhang Y."/>
        </authorList>
    </citation>
    <scope>NUCLEOTIDE SEQUENCE [LARGE SCALE GENOMIC DNA]</scope>
    <source>
        <strain evidence="2">cv. Yunnan</strain>
    </source>
</reference>
<name>A0ACB9IJZ3_9ASTR</name>
<gene>
    <name evidence="1" type="ORF">L1987_24523</name>
</gene>
<keyword evidence="2" id="KW-1185">Reference proteome</keyword>
<protein>
    <submittedName>
        <fullName evidence="1">Uncharacterized protein</fullName>
    </submittedName>
</protein>
<proteinExistence type="predicted"/>
<evidence type="ECO:0000313" key="1">
    <source>
        <dbReference type="EMBL" id="KAI3808569.1"/>
    </source>
</evidence>
<organism evidence="1 2">
    <name type="scientific">Smallanthus sonchifolius</name>
    <dbReference type="NCBI Taxonomy" id="185202"/>
    <lineage>
        <taxon>Eukaryota</taxon>
        <taxon>Viridiplantae</taxon>
        <taxon>Streptophyta</taxon>
        <taxon>Embryophyta</taxon>
        <taxon>Tracheophyta</taxon>
        <taxon>Spermatophyta</taxon>
        <taxon>Magnoliopsida</taxon>
        <taxon>eudicotyledons</taxon>
        <taxon>Gunneridae</taxon>
        <taxon>Pentapetalae</taxon>
        <taxon>asterids</taxon>
        <taxon>campanulids</taxon>
        <taxon>Asterales</taxon>
        <taxon>Asteraceae</taxon>
        <taxon>Asteroideae</taxon>
        <taxon>Heliantheae alliance</taxon>
        <taxon>Millerieae</taxon>
        <taxon>Smallanthus</taxon>
    </lineage>
</organism>
<reference evidence="1 2" key="2">
    <citation type="journal article" date="2022" name="Mol. Ecol. Resour.">
        <title>The genomes of chicory, endive, great burdock and yacon provide insights into Asteraceae paleo-polyploidization history and plant inulin production.</title>
        <authorList>
            <person name="Fan W."/>
            <person name="Wang S."/>
            <person name="Wang H."/>
            <person name="Wang A."/>
            <person name="Jiang F."/>
            <person name="Liu H."/>
            <person name="Zhao H."/>
            <person name="Xu D."/>
            <person name="Zhang Y."/>
        </authorList>
    </citation>
    <scope>NUCLEOTIDE SEQUENCE [LARGE SCALE GENOMIC DNA]</scope>
    <source>
        <strain evidence="2">cv. Yunnan</strain>
        <tissue evidence="1">Leaves</tissue>
    </source>
</reference>
<evidence type="ECO:0000313" key="2">
    <source>
        <dbReference type="Proteomes" id="UP001056120"/>
    </source>
</evidence>
<comment type="caution">
    <text evidence="1">The sequence shown here is derived from an EMBL/GenBank/DDBJ whole genome shotgun (WGS) entry which is preliminary data.</text>
</comment>